<evidence type="ECO:0000313" key="1">
    <source>
        <dbReference type="EMBL" id="CCC80722.1"/>
    </source>
</evidence>
<accession>G4RQ85</accession>
<dbReference type="PaxDb" id="768679-TTX_0044"/>
<name>G4RQ85_THETK</name>
<protein>
    <submittedName>
        <fullName evidence="1">Transcriptional regulator containing HTH domain</fullName>
    </submittedName>
</protein>
<dbReference type="AlphaFoldDB" id="G4RQ85"/>
<dbReference type="Proteomes" id="UP000002654">
    <property type="component" value="Chromosome"/>
</dbReference>
<evidence type="ECO:0000313" key="2">
    <source>
        <dbReference type="Proteomes" id="UP000002654"/>
    </source>
</evidence>
<proteinExistence type="predicted"/>
<keyword evidence="2" id="KW-1185">Reference proteome</keyword>
<dbReference type="RefSeq" id="WP_014125980.1">
    <property type="nucleotide sequence ID" value="NC_016070.1"/>
</dbReference>
<dbReference type="GeneID" id="11263052"/>
<reference evidence="1 2" key="1">
    <citation type="journal article" date="2011" name="PLoS ONE">
        <title>The complete genome sequence of Thermoproteus tenax: a physiologically versatile member of the Crenarchaeota.</title>
        <authorList>
            <person name="Siebers B."/>
            <person name="Zaparty M."/>
            <person name="Raddatz G."/>
            <person name="Tjaden B."/>
            <person name="Albers S.V."/>
            <person name="Bell S.D."/>
            <person name="Blombach F."/>
            <person name="Kletzin A."/>
            <person name="Kyrpides N."/>
            <person name="Lanz C."/>
            <person name="Plagens A."/>
            <person name="Rampp M."/>
            <person name="Rosinus A."/>
            <person name="von Jan M."/>
            <person name="Makarova K.S."/>
            <person name="Klenk H.P."/>
            <person name="Schuster S.C."/>
            <person name="Hensel R."/>
        </authorList>
    </citation>
    <scope>NUCLEOTIDE SEQUENCE [LARGE SCALE GENOMIC DNA]</scope>
    <source>
        <strain evidence="2">ATCC 35583 / DSM 2078 / JCM 9277 / NBRC 100435 / Kra 1</strain>
    </source>
</reference>
<dbReference type="PATRIC" id="fig|768679.9.peg.46"/>
<gene>
    <name evidence="1" type="ordered locus">TTX_0044</name>
</gene>
<organism evidence="1 2">
    <name type="scientific">Thermoproteus tenax (strain ATCC 35583 / DSM 2078 / JCM 9277 / NBRC 100435 / Kra 1)</name>
    <dbReference type="NCBI Taxonomy" id="768679"/>
    <lineage>
        <taxon>Archaea</taxon>
        <taxon>Thermoproteota</taxon>
        <taxon>Thermoprotei</taxon>
        <taxon>Thermoproteales</taxon>
        <taxon>Thermoproteaceae</taxon>
        <taxon>Thermoproteus</taxon>
    </lineage>
</organism>
<sequence length="243" mass="26900">MPHLSPEAVLILTSLLLAQTRLRSRVSLYQLARSTSLSMATVYRKAAELSRLGLLLKLGRGSYVITPRGSFYLATIALEDGKPEQVLRAAVARLKNDWGLEEFTDEEVEAYVRLVSIGLQKLGRPPLGFCADDFGRTVQVLLPPKFSGYDVVDMIAQHLGVPTEMVKRAERVIAKAILEFFPSIRLPDGCRSVVIPHGEYGLKLTPLAAYCRASGYTLGLKCTYGRVALMRIFQKDENKGNIT</sequence>
<dbReference type="InterPro" id="IPR036390">
    <property type="entry name" value="WH_DNA-bd_sf"/>
</dbReference>
<dbReference type="KEGG" id="ttn:TTX_0044"/>
<dbReference type="HOGENOM" id="CLU_092686_0_0_2"/>
<dbReference type="eggNOG" id="arCOG00744">
    <property type="taxonomic scope" value="Archaea"/>
</dbReference>
<dbReference type="EMBL" id="FN869859">
    <property type="protein sequence ID" value="CCC80722.1"/>
    <property type="molecule type" value="Genomic_DNA"/>
</dbReference>
<dbReference type="STRING" id="768679.TTX_0044"/>
<dbReference type="SUPFAM" id="SSF46785">
    <property type="entry name" value="Winged helix' DNA-binding domain"/>
    <property type="match status" value="1"/>
</dbReference>